<evidence type="ECO:0000313" key="2">
    <source>
        <dbReference type="EMBL" id="KAA1067643.1"/>
    </source>
</evidence>
<dbReference type="Proteomes" id="UP000324748">
    <property type="component" value="Unassembled WGS sequence"/>
</dbReference>
<evidence type="ECO:0000313" key="4">
    <source>
        <dbReference type="Proteomes" id="UP000324748"/>
    </source>
</evidence>
<feature type="region of interest" description="Disordered" evidence="1">
    <location>
        <begin position="1"/>
        <end position="26"/>
    </location>
</feature>
<dbReference type="EMBL" id="VDEP01000324">
    <property type="protein sequence ID" value="KAA1103627.1"/>
    <property type="molecule type" value="Genomic_DNA"/>
</dbReference>
<reference evidence="4 5" key="1">
    <citation type="submission" date="2019-05" db="EMBL/GenBank/DDBJ databases">
        <title>Emergence of the Ug99 lineage of the wheat stem rust pathogen through somatic hybridization.</title>
        <authorList>
            <person name="Li F."/>
            <person name="Upadhyaya N.M."/>
            <person name="Sperschneider J."/>
            <person name="Matny O."/>
            <person name="Nguyen-Phuc H."/>
            <person name="Mago R."/>
            <person name="Raley C."/>
            <person name="Miller M.E."/>
            <person name="Silverstein K.A.T."/>
            <person name="Henningsen E."/>
            <person name="Hirsch C.D."/>
            <person name="Visser B."/>
            <person name="Pretorius Z.A."/>
            <person name="Steffenson B.J."/>
            <person name="Schwessinger B."/>
            <person name="Dodds P.N."/>
            <person name="Figueroa M."/>
        </authorList>
    </citation>
    <scope>NUCLEOTIDE SEQUENCE [LARGE SCALE GENOMIC DNA]</scope>
    <source>
        <strain evidence="2">21-0</strain>
        <strain evidence="3 5">Ug99</strain>
    </source>
</reference>
<proteinExistence type="predicted"/>
<protein>
    <submittedName>
        <fullName evidence="2">Uncharacterized protein</fullName>
    </submittedName>
</protein>
<sequence length="78" mass="8648">MHPDCPQCQPPTPAIKPHRATHACPKDNLQTHTHGLRCTPFLAHLHQTISPPQKAHPGTDFEPPQYQDQSNAHPAQGH</sequence>
<accession>A0A5B0LUU5</accession>
<comment type="caution">
    <text evidence="2">The sequence shown here is derived from an EMBL/GenBank/DDBJ whole genome shotgun (WGS) entry which is preliminary data.</text>
</comment>
<dbReference type="EMBL" id="VSWC01000184">
    <property type="protein sequence ID" value="KAA1067643.1"/>
    <property type="molecule type" value="Genomic_DNA"/>
</dbReference>
<evidence type="ECO:0000313" key="5">
    <source>
        <dbReference type="Proteomes" id="UP000325313"/>
    </source>
</evidence>
<dbReference type="Proteomes" id="UP000325313">
    <property type="component" value="Unassembled WGS sequence"/>
</dbReference>
<evidence type="ECO:0000256" key="1">
    <source>
        <dbReference type="SAM" id="MobiDB-lite"/>
    </source>
</evidence>
<dbReference type="AlphaFoldDB" id="A0A5B0LUU5"/>
<name>A0A5B0LUU5_PUCGR</name>
<feature type="compositionally biased region" description="Polar residues" evidence="1">
    <location>
        <begin position="66"/>
        <end position="78"/>
    </location>
</feature>
<feature type="region of interest" description="Disordered" evidence="1">
    <location>
        <begin position="47"/>
        <end position="78"/>
    </location>
</feature>
<evidence type="ECO:0000313" key="3">
    <source>
        <dbReference type="EMBL" id="KAA1103627.1"/>
    </source>
</evidence>
<keyword evidence="4" id="KW-1185">Reference proteome</keyword>
<gene>
    <name evidence="2" type="ORF">PGT21_012444</name>
    <name evidence="3" type="ORF">PGTUg99_003289</name>
</gene>
<organism evidence="2 4">
    <name type="scientific">Puccinia graminis f. sp. tritici</name>
    <dbReference type="NCBI Taxonomy" id="56615"/>
    <lineage>
        <taxon>Eukaryota</taxon>
        <taxon>Fungi</taxon>
        <taxon>Dikarya</taxon>
        <taxon>Basidiomycota</taxon>
        <taxon>Pucciniomycotina</taxon>
        <taxon>Pucciniomycetes</taxon>
        <taxon>Pucciniales</taxon>
        <taxon>Pucciniaceae</taxon>
        <taxon>Puccinia</taxon>
    </lineage>
</organism>